<keyword evidence="1" id="KW-0175">Coiled coil</keyword>
<proteinExistence type="predicted"/>
<evidence type="ECO:0000313" key="3">
    <source>
        <dbReference type="EMBL" id="GFS38113.1"/>
    </source>
</evidence>
<gene>
    <name evidence="3" type="ORF">Acr_00g0055780</name>
</gene>
<evidence type="ECO:0000256" key="2">
    <source>
        <dbReference type="SAM" id="MobiDB-lite"/>
    </source>
</evidence>
<feature type="compositionally biased region" description="Basic and acidic residues" evidence="2">
    <location>
        <begin position="366"/>
        <end position="379"/>
    </location>
</feature>
<sequence length="404" mass="45295">MTQDDLDRLRESCSFPPGIQVKIPEESNTILSARQGKVAFYEATFHALVIWHYYKHTLSLNEFSERMMSSGGNNTEDKFMEEATDVAGEEEYIRTIRRIENRILPRLLDQVLLSILGTKIQPSFLYWEPNISSSSSGAMSESWLPSKLKSNATKGVVIWEKRPRDKVFNISPREAKSKEKEALPPLVAKKAKSSATSSAPVIKGARLAMAPMEGILANPSAALGPGASMIGNPSVDEKILIGVNLLAVCSRQLCLGLPLMSKEQKATKELKEKIEAVARLEVEVAELKKNEALAKGKAIKEYKSLDDFQDAVEFAAFKYFGECFDFCKRQLLAHYYPNLGINLDGMGLDHDLFKEEKEEDEVEEKGEDKEKEENEEKGDTSPFSPLVLIYFCKHFSFFPCNGDM</sequence>
<name>A0A7J0DML3_9ERIC</name>
<dbReference type="EMBL" id="BJWL01000301">
    <property type="protein sequence ID" value="GFS38113.1"/>
    <property type="molecule type" value="Genomic_DNA"/>
</dbReference>
<evidence type="ECO:0000313" key="4">
    <source>
        <dbReference type="Proteomes" id="UP000585474"/>
    </source>
</evidence>
<reference evidence="4" key="1">
    <citation type="submission" date="2019-07" db="EMBL/GenBank/DDBJ databases">
        <title>De Novo Assembly of kiwifruit Actinidia rufa.</title>
        <authorList>
            <person name="Sugita-Konishi S."/>
            <person name="Sato K."/>
            <person name="Mori E."/>
            <person name="Abe Y."/>
            <person name="Kisaki G."/>
            <person name="Hamano K."/>
            <person name="Suezawa K."/>
            <person name="Otani M."/>
            <person name="Fukuda T."/>
            <person name="Manabe T."/>
            <person name="Gomi K."/>
            <person name="Tabuchi M."/>
            <person name="Akimitsu K."/>
            <person name="Kataoka I."/>
        </authorList>
    </citation>
    <scope>NUCLEOTIDE SEQUENCE [LARGE SCALE GENOMIC DNA]</scope>
    <source>
        <strain evidence="4">cv. Fuchu</strain>
    </source>
</reference>
<feature type="region of interest" description="Disordered" evidence="2">
    <location>
        <begin position="356"/>
        <end position="382"/>
    </location>
</feature>
<evidence type="ECO:0000256" key="1">
    <source>
        <dbReference type="SAM" id="Coils"/>
    </source>
</evidence>
<feature type="coiled-coil region" evidence="1">
    <location>
        <begin position="263"/>
        <end position="297"/>
    </location>
</feature>
<protein>
    <submittedName>
        <fullName evidence="3">Uncharacterized protein</fullName>
    </submittedName>
</protein>
<keyword evidence="4" id="KW-1185">Reference proteome</keyword>
<dbReference type="AlphaFoldDB" id="A0A7J0DML3"/>
<organism evidence="3 4">
    <name type="scientific">Actinidia rufa</name>
    <dbReference type="NCBI Taxonomy" id="165716"/>
    <lineage>
        <taxon>Eukaryota</taxon>
        <taxon>Viridiplantae</taxon>
        <taxon>Streptophyta</taxon>
        <taxon>Embryophyta</taxon>
        <taxon>Tracheophyta</taxon>
        <taxon>Spermatophyta</taxon>
        <taxon>Magnoliopsida</taxon>
        <taxon>eudicotyledons</taxon>
        <taxon>Gunneridae</taxon>
        <taxon>Pentapetalae</taxon>
        <taxon>asterids</taxon>
        <taxon>Ericales</taxon>
        <taxon>Actinidiaceae</taxon>
        <taxon>Actinidia</taxon>
    </lineage>
</organism>
<accession>A0A7J0DML3</accession>
<comment type="caution">
    <text evidence="3">The sequence shown here is derived from an EMBL/GenBank/DDBJ whole genome shotgun (WGS) entry which is preliminary data.</text>
</comment>
<dbReference type="Proteomes" id="UP000585474">
    <property type="component" value="Unassembled WGS sequence"/>
</dbReference>